<dbReference type="Proteomes" id="UP000006650">
    <property type="component" value="Chromosome"/>
</dbReference>
<dbReference type="GeneID" id="29676804"/>
<dbReference type="STRING" id="521097.Coch_0866"/>
<dbReference type="RefSeq" id="WP_015782098.1">
    <property type="nucleotide sequence ID" value="NC_013162.1"/>
</dbReference>
<name>C7M975_CAPOD</name>
<reference evidence="1 2" key="1">
    <citation type="journal article" date="2009" name="Stand. Genomic Sci.">
        <title>Complete genome sequence of Capnocytophaga ochracea type strain (VPI 2845).</title>
        <authorList>
            <person name="Mavrommatis K."/>
            <person name="Gronow S."/>
            <person name="Saunders E."/>
            <person name="Land M."/>
            <person name="Lapidus A."/>
            <person name="Copeland A."/>
            <person name="Glavina Del Rio T."/>
            <person name="Nolan M."/>
            <person name="Lucas S."/>
            <person name="Chen F."/>
            <person name="Tice H."/>
            <person name="Cheng J.F."/>
            <person name="Bruce D."/>
            <person name="Goodwin L."/>
            <person name="Pitluck S."/>
            <person name="Pati A."/>
            <person name="Ivanova N."/>
            <person name="Chen A."/>
            <person name="Palaniappan K."/>
            <person name="Chain P."/>
            <person name="Hauser L."/>
            <person name="Chang Y.J."/>
            <person name="Jeffries C.D."/>
            <person name="Brettin T."/>
            <person name="Detter J.C."/>
            <person name="Han C."/>
            <person name="Bristow J."/>
            <person name="Goker M."/>
            <person name="Rohde M."/>
            <person name="Eisen J.A."/>
            <person name="Markowitz V."/>
            <person name="Kyrpides N.C."/>
            <person name="Klenk H.P."/>
            <person name="Hugenholtz P."/>
        </authorList>
    </citation>
    <scope>NUCLEOTIDE SEQUENCE [LARGE SCALE GENOMIC DNA]</scope>
    <source>
        <strain evidence="2">ATCC 27872 / DSM 7271 / JCM 12966 / VPI 2845</strain>
    </source>
</reference>
<evidence type="ECO:0000313" key="1">
    <source>
        <dbReference type="EMBL" id="ACU92421.1"/>
    </source>
</evidence>
<organism evidence="1 2">
    <name type="scientific">Capnocytophaga ochracea (strain ATCC 27872 / DSM 7271 / CCUG 9716 / JCM 12966 / NCTC 12371 / SS31 / VPI 2845)</name>
    <name type="common">Bacteroides ochraceus</name>
    <dbReference type="NCBI Taxonomy" id="521097"/>
    <lineage>
        <taxon>Bacteria</taxon>
        <taxon>Pseudomonadati</taxon>
        <taxon>Bacteroidota</taxon>
        <taxon>Flavobacteriia</taxon>
        <taxon>Flavobacteriales</taxon>
        <taxon>Flavobacteriaceae</taxon>
        <taxon>Capnocytophaga</taxon>
    </lineage>
</organism>
<protein>
    <submittedName>
        <fullName evidence="1">Uncharacterized protein</fullName>
    </submittedName>
</protein>
<proteinExistence type="predicted"/>
<dbReference type="EMBL" id="CP001632">
    <property type="protein sequence ID" value="ACU92421.1"/>
    <property type="molecule type" value="Genomic_DNA"/>
</dbReference>
<dbReference type="HOGENOM" id="CLU_2506621_0_0_10"/>
<sequence>MKKISLLAIATISVAFFTCTKDNNDGAYKEWKKKSQSEQEWICGKYNGYTLYTGPRGGCYYKKLNSDFKEEIVYVDRKHCSKCLD</sequence>
<dbReference type="AlphaFoldDB" id="C7M975"/>
<gene>
    <name evidence="1" type="ordered locus">Coch_0866</name>
</gene>
<dbReference type="KEGG" id="coc:Coch_0866"/>
<keyword evidence="2" id="KW-1185">Reference proteome</keyword>
<accession>C7M975</accession>
<evidence type="ECO:0000313" key="2">
    <source>
        <dbReference type="Proteomes" id="UP000006650"/>
    </source>
</evidence>